<protein>
    <recommendedName>
        <fullName evidence="4">HTH-type transcriptional regulator</fullName>
    </recommendedName>
</protein>
<dbReference type="PANTHER" id="PTHR38465">
    <property type="entry name" value="HTH-TYPE TRANSCRIPTIONAL REGULATOR MJ1563-RELATED"/>
    <property type="match status" value="1"/>
</dbReference>
<sequence>MSTFGLPSTLGRVLGIIYLNRRPMTLSELSEATGMSKTRMSQVVRELAELGIAEKVFTKGVRQDLYDVERDYYQIFISLFTETWRRMIRNNRRQEKRIYQELTELLNKGELSEADQKTAEDFLQESRKHLDYFNWISHLIEFFDDDEVFRYLPRK</sequence>
<keyword evidence="2 4" id="KW-0238">DNA-binding</keyword>
<evidence type="ECO:0000256" key="4">
    <source>
        <dbReference type="PIRNR" id="PIRNR006707"/>
    </source>
</evidence>
<keyword evidence="3 4" id="KW-0804">Transcription</keyword>
<evidence type="ECO:0000256" key="2">
    <source>
        <dbReference type="ARBA" id="ARBA00023125"/>
    </source>
</evidence>
<dbReference type="EMBL" id="CP159510">
    <property type="protein sequence ID" value="XCJ18443.1"/>
    <property type="molecule type" value="Genomic_DNA"/>
</dbReference>
<dbReference type="RefSeq" id="WP_353949450.1">
    <property type="nucleotide sequence ID" value="NZ_CP159510.1"/>
</dbReference>
<dbReference type="CDD" id="cd00090">
    <property type="entry name" value="HTH_ARSR"/>
    <property type="match status" value="1"/>
</dbReference>
<evidence type="ECO:0000313" key="6">
    <source>
        <dbReference type="EMBL" id="XCJ18443.1"/>
    </source>
</evidence>
<dbReference type="PANTHER" id="PTHR38465:SF1">
    <property type="entry name" value="HTH-TYPE TRANSCRIPTIONAL REGULATOR MJ1563-RELATED"/>
    <property type="match status" value="1"/>
</dbReference>
<dbReference type="PIRSF" id="PIRSF006707">
    <property type="entry name" value="MJ1563"/>
    <property type="match status" value="1"/>
</dbReference>
<proteinExistence type="inferred from homology"/>
<dbReference type="GO" id="GO:0003700">
    <property type="term" value="F:DNA-binding transcription factor activity"/>
    <property type="evidence" value="ECO:0007669"/>
    <property type="project" value="InterPro"/>
</dbReference>
<accession>A0AAU8IJV0</accession>
<organism evidence="6">
    <name type="scientific">Sporolactobacillus sp. Y61</name>
    <dbReference type="NCBI Taxonomy" id="3160863"/>
    <lineage>
        <taxon>Bacteria</taxon>
        <taxon>Bacillati</taxon>
        <taxon>Bacillota</taxon>
        <taxon>Bacilli</taxon>
        <taxon>Bacillales</taxon>
        <taxon>Sporolactobacillaceae</taxon>
        <taxon>Sporolactobacillus</taxon>
    </lineage>
</organism>
<dbReference type="InterPro" id="IPR000835">
    <property type="entry name" value="HTH_MarR-typ"/>
</dbReference>
<dbReference type="InterPro" id="IPR036388">
    <property type="entry name" value="WH-like_DNA-bd_sf"/>
</dbReference>
<name>A0AAU8IJV0_9BACL</name>
<reference evidence="6" key="1">
    <citation type="submission" date="2024-06" db="EMBL/GenBank/DDBJ databases">
        <authorList>
            <person name="Fan A."/>
            <person name="Zhang F.Y."/>
            <person name="Zhang L."/>
        </authorList>
    </citation>
    <scope>NUCLEOTIDE SEQUENCE</scope>
    <source>
        <strain evidence="6">Y61</strain>
    </source>
</reference>
<dbReference type="InterPro" id="IPR026282">
    <property type="entry name" value="MJ1563"/>
</dbReference>
<dbReference type="InterPro" id="IPR036390">
    <property type="entry name" value="WH_DNA-bd_sf"/>
</dbReference>
<evidence type="ECO:0000259" key="5">
    <source>
        <dbReference type="Pfam" id="PF12802"/>
    </source>
</evidence>
<feature type="domain" description="HTH marR-type" evidence="5">
    <location>
        <begin position="5"/>
        <end position="59"/>
    </location>
</feature>
<dbReference type="SUPFAM" id="SSF46785">
    <property type="entry name" value="Winged helix' DNA-binding domain"/>
    <property type="match status" value="1"/>
</dbReference>
<dbReference type="Pfam" id="PF12802">
    <property type="entry name" value="MarR_2"/>
    <property type="match status" value="1"/>
</dbReference>
<dbReference type="AlphaFoldDB" id="A0AAU8IJV0"/>
<evidence type="ECO:0000256" key="1">
    <source>
        <dbReference type="ARBA" id="ARBA00023015"/>
    </source>
</evidence>
<comment type="similarity">
    <text evidence="4">Belongs to the GbsR family.</text>
</comment>
<gene>
    <name evidence="6" type="ORF">ABNN70_14900</name>
</gene>
<keyword evidence="1 4" id="KW-0805">Transcription regulation</keyword>
<evidence type="ECO:0000256" key="3">
    <source>
        <dbReference type="ARBA" id="ARBA00023163"/>
    </source>
</evidence>
<dbReference type="GO" id="GO:0003677">
    <property type="term" value="F:DNA binding"/>
    <property type="evidence" value="ECO:0007669"/>
    <property type="project" value="UniProtKB-UniRule"/>
</dbReference>
<dbReference type="Gene3D" id="1.10.10.10">
    <property type="entry name" value="Winged helix-like DNA-binding domain superfamily/Winged helix DNA-binding domain"/>
    <property type="match status" value="1"/>
</dbReference>
<dbReference type="InterPro" id="IPR052362">
    <property type="entry name" value="HTH-GbsR_regulator"/>
</dbReference>
<dbReference type="InterPro" id="IPR011991">
    <property type="entry name" value="ArsR-like_HTH"/>
</dbReference>